<accession>A0ABR3FCH0</accession>
<organism evidence="3 4">
    <name type="scientific">Marasmius crinis-equi</name>
    <dbReference type="NCBI Taxonomy" id="585013"/>
    <lineage>
        <taxon>Eukaryota</taxon>
        <taxon>Fungi</taxon>
        <taxon>Dikarya</taxon>
        <taxon>Basidiomycota</taxon>
        <taxon>Agaricomycotina</taxon>
        <taxon>Agaricomycetes</taxon>
        <taxon>Agaricomycetidae</taxon>
        <taxon>Agaricales</taxon>
        <taxon>Marasmiineae</taxon>
        <taxon>Marasmiaceae</taxon>
        <taxon>Marasmius</taxon>
    </lineage>
</organism>
<keyword evidence="2" id="KW-0812">Transmembrane</keyword>
<feature type="transmembrane region" description="Helical" evidence="2">
    <location>
        <begin position="42"/>
        <end position="63"/>
    </location>
</feature>
<proteinExistence type="predicted"/>
<dbReference type="PANTHER" id="PTHR34407">
    <property type="entry name" value="EXPRESSED PROTEIN"/>
    <property type="match status" value="1"/>
</dbReference>
<dbReference type="EMBL" id="JBAHYK010000558">
    <property type="protein sequence ID" value="KAL0572986.1"/>
    <property type="molecule type" value="Genomic_DNA"/>
</dbReference>
<evidence type="ECO:0000313" key="3">
    <source>
        <dbReference type="EMBL" id="KAL0572986.1"/>
    </source>
</evidence>
<feature type="region of interest" description="Disordered" evidence="1">
    <location>
        <begin position="1"/>
        <end position="34"/>
    </location>
</feature>
<reference evidence="3 4" key="1">
    <citation type="submission" date="2024-02" db="EMBL/GenBank/DDBJ databases">
        <title>A draft genome for the cacao thread blight pathogen Marasmius crinis-equi.</title>
        <authorList>
            <person name="Cohen S.P."/>
            <person name="Baruah I.K."/>
            <person name="Amoako-Attah I."/>
            <person name="Bukari Y."/>
            <person name="Meinhardt L.W."/>
            <person name="Bailey B.A."/>
        </authorList>
    </citation>
    <scope>NUCLEOTIDE SEQUENCE [LARGE SCALE GENOMIC DNA]</scope>
    <source>
        <strain evidence="3 4">GH-76</strain>
    </source>
</reference>
<dbReference type="SUPFAM" id="SSF52266">
    <property type="entry name" value="SGNH hydrolase"/>
    <property type="match status" value="1"/>
</dbReference>
<evidence type="ECO:0008006" key="5">
    <source>
        <dbReference type="Google" id="ProtNLM"/>
    </source>
</evidence>
<evidence type="ECO:0000256" key="1">
    <source>
        <dbReference type="SAM" id="MobiDB-lite"/>
    </source>
</evidence>
<evidence type="ECO:0000256" key="2">
    <source>
        <dbReference type="SAM" id="Phobius"/>
    </source>
</evidence>
<comment type="caution">
    <text evidence="3">The sequence shown here is derived from an EMBL/GenBank/DDBJ whole genome shotgun (WGS) entry which is preliminary data.</text>
</comment>
<keyword evidence="2" id="KW-0472">Membrane</keyword>
<protein>
    <recommendedName>
        <fullName evidence="5">Capsular associated protein</fullName>
    </recommendedName>
</protein>
<keyword evidence="2" id="KW-1133">Transmembrane helix</keyword>
<dbReference type="Proteomes" id="UP001465976">
    <property type="component" value="Unassembled WGS sequence"/>
</dbReference>
<dbReference type="CDD" id="cd00229">
    <property type="entry name" value="SGNH_hydrolase"/>
    <property type="match status" value="1"/>
</dbReference>
<gene>
    <name evidence="3" type="ORF">V5O48_008977</name>
</gene>
<keyword evidence="4" id="KW-1185">Reference proteome</keyword>
<dbReference type="PANTHER" id="PTHR34407:SF1">
    <property type="entry name" value="SGNH HYDROLASE-TYPE ESTERASE DOMAIN-CONTAINING PROTEIN"/>
    <property type="match status" value="1"/>
</dbReference>
<sequence>MHRRNQRSQAHISPPPSARHGSMASDLDKHPGSRNRTARKTWLLIVLILFVLGTMHLVLPHLFSFSSRGRNEEAVYTNRYLKPKNYLNLTDVRSDGEESKDHPFEFCSAHGDRVGEKYGSVSLSQTRMHLGSSARIKRVISKALAGQPVTISVLGGSVSACHGAGDDPIAPKCYPSRFFQWWNTVFPHPASELTNGAMRRTTSEYFGYCSTHHIPDVTDLIIVELSASDNPNNAKEMTDHFEVLIRSLLLRPDTPAVLLLGHFSPQLYKAHGSFGADHYHNVVAQFYDVPHLSTKSILFNDFMRSPKSINRFYADPILANPKGHELITDVMIAYFQTQICDVWDEMISGDAPQVQAGGAGGGLFGGVGQRKGVPEPHPNHLDGHEEVEVDAEGNRIKLGLPKGGSDYQPSPFAVPAVRMSTRPDEDTPFEEISPFCVSANDLVNPLPPSLFEGTGWSAYHPSGPGSGGGEALNTKAHYWYSTLPGSKLRIPVLVGAGDVGVYYLVSGSGEESEVKCQVDDNYAGAKSLKNVVPGAPGEETPRLAIIDRFVSRGNHFVECNLVGDEEAKGVPVFKIVGVFTT</sequence>
<evidence type="ECO:0000313" key="4">
    <source>
        <dbReference type="Proteomes" id="UP001465976"/>
    </source>
</evidence>
<name>A0ABR3FCH0_9AGAR</name>